<evidence type="ECO:0000259" key="1">
    <source>
        <dbReference type="PROSITE" id="PS51782"/>
    </source>
</evidence>
<keyword evidence="3" id="KW-1185">Reference proteome</keyword>
<evidence type="ECO:0000313" key="2">
    <source>
        <dbReference type="EMBL" id="TCO17190.1"/>
    </source>
</evidence>
<dbReference type="PROSITE" id="PS51782">
    <property type="entry name" value="LYSM"/>
    <property type="match status" value="1"/>
</dbReference>
<name>A0A4R2H217_9ACTN</name>
<proteinExistence type="predicted"/>
<gene>
    <name evidence="2" type="ORF">EV652_11818</name>
</gene>
<dbReference type="OrthoDB" id="9815939at2"/>
<protein>
    <submittedName>
        <fullName evidence="2">LysM domain-containing protein</fullName>
    </submittedName>
</protein>
<dbReference type="InterPro" id="IPR045361">
    <property type="entry name" value="CIS_tube_prot_N"/>
</dbReference>
<dbReference type="Proteomes" id="UP000294508">
    <property type="component" value="Unassembled WGS sequence"/>
</dbReference>
<dbReference type="InterPro" id="IPR018392">
    <property type="entry name" value="LysM"/>
</dbReference>
<comment type="caution">
    <text evidence="2">The sequence shown here is derived from an EMBL/GenBank/DDBJ whole genome shotgun (WGS) entry which is preliminary data.</text>
</comment>
<sequence>MSGLEKATLTNTVTGRRTPVMFNPGEYTVNRDVTYAQAAIPGLSAPLLQFVHGGMQTLDMELFLDTYEAHSDGTRVVNAAGDDVRALVAQVTDLMNIDPTTHAPPIALFTWGSLTFTCVLARAAQRFVMFLPDGTPVRARIQVTFNEFTNAELEAKEIKRETADYTKVRVVGQGETLAAIAADVYADPTQWRPIAVANRIDDPLALVAGTALSVPRLPYTDLASGVVMR</sequence>
<organism evidence="2 3">
    <name type="scientific">Kribbella steppae</name>
    <dbReference type="NCBI Taxonomy" id="2512223"/>
    <lineage>
        <taxon>Bacteria</taxon>
        <taxon>Bacillati</taxon>
        <taxon>Actinomycetota</taxon>
        <taxon>Actinomycetes</taxon>
        <taxon>Propionibacteriales</taxon>
        <taxon>Kribbellaceae</taxon>
        <taxon>Kribbella</taxon>
    </lineage>
</organism>
<evidence type="ECO:0000313" key="3">
    <source>
        <dbReference type="Proteomes" id="UP000294508"/>
    </source>
</evidence>
<dbReference type="InterPro" id="IPR036779">
    <property type="entry name" value="LysM_dom_sf"/>
</dbReference>
<dbReference type="AlphaFoldDB" id="A0A4R2H217"/>
<dbReference type="Gene3D" id="3.10.350.10">
    <property type="entry name" value="LysM domain"/>
    <property type="match status" value="1"/>
</dbReference>
<dbReference type="Pfam" id="PF19266">
    <property type="entry name" value="CIS_tube"/>
    <property type="match status" value="1"/>
</dbReference>
<dbReference type="EMBL" id="SLWN01000018">
    <property type="protein sequence ID" value="TCO17190.1"/>
    <property type="molecule type" value="Genomic_DNA"/>
</dbReference>
<dbReference type="RefSeq" id="WP_132214641.1">
    <property type="nucleotide sequence ID" value="NZ_SLWN01000018.1"/>
</dbReference>
<reference evidence="2 3" key="1">
    <citation type="journal article" date="2015" name="Stand. Genomic Sci.">
        <title>Genomic Encyclopedia of Bacterial and Archaeal Type Strains, Phase III: the genomes of soil and plant-associated and newly described type strains.</title>
        <authorList>
            <person name="Whitman W.B."/>
            <person name="Woyke T."/>
            <person name="Klenk H.P."/>
            <person name="Zhou Y."/>
            <person name="Lilburn T.G."/>
            <person name="Beck B.J."/>
            <person name="De Vos P."/>
            <person name="Vandamme P."/>
            <person name="Eisen J.A."/>
            <person name="Garrity G."/>
            <person name="Hugenholtz P."/>
            <person name="Kyrpides N.C."/>
        </authorList>
    </citation>
    <scope>NUCLEOTIDE SEQUENCE [LARGE SCALE GENOMIC DNA]</scope>
    <source>
        <strain evidence="2 3">VKM Ac-2572</strain>
    </source>
</reference>
<accession>A0A4R2H217</accession>
<feature type="domain" description="LysM" evidence="1">
    <location>
        <begin position="167"/>
        <end position="214"/>
    </location>
</feature>